<gene>
    <name evidence="1" type="ORF">Drose_06910</name>
</gene>
<sequence length="81" mass="9056">MEYDQDFDGAEPSAAQLAAIEDEEPVLAAELELLDVQLMLLSGRGPVDAVTAYRLERARAAVVRETCAWYRRRFNARRSAA</sequence>
<protein>
    <submittedName>
        <fullName evidence="1">Uncharacterized protein</fullName>
    </submittedName>
</protein>
<dbReference type="Pfam" id="PF19801">
    <property type="entry name" value="DUF6284"/>
    <property type="match status" value="1"/>
</dbReference>
<proteinExistence type="predicted"/>
<evidence type="ECO:0000313" key="1">
    <source>
        <dbReference type="EMBL" id="UWZ37995.1"/>
    </source>
</evidence>
<organism evidence="1 2">
    <name type="scientific">Dactylosporangium roseum</name>
    <dbReference type="NCBI Taxonomy" id="47989"/>
    <lineage>
        <taxon>Bacteria</taxon>
        <taxon>Bacillati</taxon>
        <taxon>Actinomycetota</taxon>
        <taxon>Actinomycetes</taxon>
        <taxon>Micromonosporales</taxon>
        <taxon>Micromonosporaceae</taxon>
        <taxon>Dactylosporangium</taxon>
    </lineage>
</organism>
<dbReference type="RefSeq" id="WP_260727363.1">
    <property type="nucleotide sequence ID" value="NZ_BAAABS010000033.1"/>
</dbReference>
<dbReference type="Proteomes" id="UP001058271">
    <property type="component" value="Chromosome"/>
</dbReference>
<dbReference type="InterPro" id="IPR046251">
    <property type="entry name" value="DUF6284"/>
</dbReference>
<keyword evidence="2" id="KW-1185">Reference proteome</keyword>
<evidence type="ECO:0000313" key="2">
    <source>
        <dbReference type="Proteomes" id="UP001058271"/>
    </source>
</evidence>
<accession>A0ABY5ZAH3</accession>
<dbReference type="EMBL" id="CP073721">
    <property type="protein sequence ID" value="UWZ37995.1"/>
    <property type="molecule type" value="Genomic_DNA"/>
</dbReference>
<reference evidence="1" key="1">
    <citation type="submission" date="2021-04" db="EMBL/GenBank/DDBJ databases">
        <title>Biosynthetic gene clusters of Dactylosporangioum roseum.</title>
        <authorList>
            <person name="Hartkoorn R.C."/>
            <person name="Beaudoing E."/>
            <person name="Hot D."/>
            <person name="Moureu S."/>
        </authorList>
    </citation>
    <scope>NUCLEOTIDE SEQUENCE</scope>
    <source>
        <strain evidence="1">NRRL B-16295</strain>
    </source>
</reference>
<name>A0ABY5ZAH3_9ACTN</name>